<dbReference type="NCBIfam" id="TIGR02145">
    <property type="entry name" value="Fib_succ_major"/>
    <property type="match status" value="1"/>
</dbReference>
<sequence>GLDRSKPTVYYGNTIKSNALSVRCIKNNKVPTYKKGMEIESIKYKTVQIGKQVWTAENMRHVSGKNTFSTNFDNGIYSYKDKLSNDKEYGKYYTWSAAMKGATKEGAQGICAPGWHIPTAYDWKVLQRYLGMDTADLNKNGVWIGNDQGTQLKVGGASGFEAVMTGVTLLNIVPINSNPYYNKDIFNGGIANGLGMEDHGLFHGGIVSDIGIVSNPKPFDIYDLLNNIAQPDSTINIEQDRTYFWSSSSHSGVALSMGLDRSKP</sequence>
<feature type="non-terminal residue" evidence="2">
    <location>
        <position position="264"/>
    </location>
</feature>
<name>A0A1J8PV64_9GAMM</name>
<dbReference type="InterPro" id="IPR011871">
    <property type="entry name" value="Fib_succ_major"/>
</dbReference>
<evidence type="ECO:0000313" key="2">
    <source>
        <dbReference type="EMBL" id="OJA03300.1"/>
    </source>
</evidence>
<evidence type="ECO:0000313" key="3">
    <source>
        <dbReference type="Proteomes" id="UP000182798"/>
    </source>
</evidence>
<feature type="non-terminal residue" evidence="2">
    <location>
        <position position="1"/>
    </location>
</feature>
<accession>A0A1J8PV64</accession>
<proteinExistence type="predicted"/>
<dbReference type="EMBL" id="MIQH01000795">
    <property type="protein sequence ID" value="OJA03300.1"/>
    <property type="molecule type" value="Genomic_DNA"/>
</dbReference>
<dbReference type="AlphaFoldDB" id="A0A1J8PV64"/>
<dbReference type="Proteomes" id="UP000182798">
    <property type="component" value="Unassembled WGS sequence"/>
</dbReference>
<evidence type="ECO:0000259" key="1">
    <source>
        <dbReference type="Pfam" id="PF09603"/>
    </source>
</evidence>
<feature type="domain" description="Fibrobacter succinogenes major paralogous" evidence="1">
    <location>
        <begin position="47"/>
        <end position="163"/>
    </location>
</feature>
<gene>
    <name evidence="2" type="ORF">BGC33_02845</name>
</gene>
<dbReference type="Pfam" id="PF09603">
    <property type="entry name" value="Fib_succ_major"/>
    <property type="match status" value="1"/>
</dbReference>
<comment type="caution">
    <text evidence="2">The sequence shown here is derived from an EMBL/GenBank/DDBJ whole genome shotgun (WGS) entry which is preliminary data.</text>
</comment>
<reference evidence="3" key="1">
    <citation type="submission" date="2016-09" db="EMBL/GenBank/DDBJ databases">
        <title>Genome Sequence of Bathymodiolus thermophilus sulfur-oxidizing gill endosymbiont.</title>
        <authorList>
            <person name="Ponnudurai R."/>
            <person name="Kleiner M."/>
            <person name="Sayavedra L."/>
            <person name="Thuermer A."/>
            <person name="Felbeck H."/>
            <person name="Schlueter R."/>
            <person name="Schweder T."/>
            <person name="Markert S."/>
        </authorList>
    </citation>
    <scope>NUCLEOTIDE SEQUENCE [LARGE SCALE GENOMIC DNA]</scope>
    <source>
        <strain evidence="3">BAT/CrabSpa'14</strain>
    </source>
</reference>
<protein>
    <recommendedName>
        <fullName evidence="1">Fibrobacter succinogenes major paralogous domain-containing protein</fullName>
    </recommendedName>
</protein>
<organism evidence="2 3">
    <name type="scientific">Bathymodiolus thermophilus thioautotrophic gill symbiont</name>
    <dbReference type="NCBI Taxonomy" id="2360"/>
    <lineage>
        <taxon>Bacteria</taxon>
        <taxon>Pseudomonadati</taxon>
        <taxon>Pseudomonadota</taxon>
        <taxon>Gammaproteobacteria</taxon>
        <taxon>sulfur-oxidizing symbionts</taxon>
    </lineage>
</organism>